<dbReference type="PROSITE" id="PS50961">
    <property type="entry name" value="HTH_LA"/>
    <property type="match status" value="1"/>
</dbReference>
<name>A0A0D7AQ35_9AGAR</name>
<feature type="region of interest" description="Disordered" evidence="3">
    <location>
        <begin position="71"/>
        <end position="125"/>
    </location>
</feature>
<dbReference type="InterPro" id="IPR036388">
    <property type="entry name" value="WH-like_DNA-bd_sf"/>
</dbReference>
<dbReference type="InterPro" id="IPR036390">
    <property type="entry name" value="WH_DNA-bd_sf"/>
</dbReference>
<feature type="compositionally biased region" description="Low complexity" evidence="3">
    <location>
        <begin position="80"/>
        <end position="89"/>
    </location>
</feature>
<dbReference type="Proteomes" id="UP000054144">
    <property type="component" value="Unassembled WGS sequence"/>
</dbReference>
<keyword evidence="1 2" id="KW-0694">RNA-binding</keyword>
<dbReference type="GO" id="GO:0003723">
    <property type="term" value="F:RNA binding"/>
    <property type="evidence" value="ECO:0007669"/>
    <property type="project" value="UniProtKB-UniRule"/>
</dbReference>
<evidence type="ECO:0000259" key="4">
    <source>
        <dbReference type="PROSITE" id="PS50961"/>
    </source>
</evidence>
<dbReference type="InterPro" id="IPR006630">
    <property type="entry name" value="La_HTH"/>
</dbReference>
<accession>A0A0D7AQ35</accession>
<dbReference type="SUPFAM" id="SSF46785">
    <property type="entry name" value="Winged helix' DNA-binding domain"/>
    <property type="match status" value="1"/>
</dbReference>
<dbReference type="EMBL" id="KN881629">
    <property type="protein sequence ID" value="KIY52903.1"/>
    <property type="molecule type" value="Genomic_DNA"/>
</dbReference>
<protein>
    <recommendedName>
        <fullName evidence="4">HTH La-type RNA-binding domain-containing protein</fullName>
    </recommendedName>
</protein>
<dbReference type="OrthoDB" id="340227at2759"/>
<reference evidence="5 6" key="1">
    <citation type="journal article" date="2015" name="Fungal Genet. Biol.">
        <title>Evolution of novel wood decay mechanisms in Agaricales revealed by the genome sequences of Fistulina hepatica and Cylindrobasidium torrendii.</title>
        <authorList>
            <person name="Floudas D."/>
            <person name="Held B.W."/>
            <person name="Riley R."/>
            <person name="Nagy L.G."/>
            <person name="Koehler G."/>
            <person name="Ransdell A.S."/>
            <person name="Younus H."/>
            <person name="Chow J."/>
            <person name="Chiniquy J."/>
            <person name="Lipzen A."/>
            <person name="Tritt A."/>
            <person name="Sun H."/>
            <person name="Haridas S."/>
            <person name="LaButti K."/>
            <person name="Ohm R.A."/>
            <person name="Kues U."/>
            <person name="Blanchette R.A."/>
            <person name="Grigoriev I.V."/>
            <person name="Minto R.E."/>
            <person name="Hibbett D.S."/>
        </authorList>
    </citation>
    <scope>NUCLEOTIDE SEQUENCE [LARGE SCALE GENOMIC DNA]</scope>
    <source>
        <strain evidence="5 6">ATCC 64428</strain>
    </source>
</reference>
<evidence type="ECO:0000313" key="5">
    <source>
        <dbReference type="EMBL" id="KIY52903.1"/>
    </source>
</evidence>
<dbReference type="AlphaFoldDB" id="A0A0D7AQ35"/>
<keyword evidence="6" id="KW-1185">Reference proteome</keyword>
<feature type="domain" description="HTH La-type RNA-binding" evidence="4">
    <location>
        <begin position="1"/>
        <end position="57"/>
    </location>
</feature>
<evidence type="ECO:0000256" key="1">
    <source>
        <dbReference type="ARBA" id="ARBA00022884"/>
    </source>
</evidence>
<evidence type="ECO:0000256" key="2">
    <source>
        <dbReference type="PROSITE-ProRule" id="PRU00332"/>
    </source>
</evidence>
<dbReference type="Gene3D" id="1.10.10.10">
    <property type="entry name" value="Winged helix-like DNA-binding domain superfamily/Winged helix DNA-binding domain"/>
    <property type="match status" value="1"/>
</dbReference>
<evidence type="ECO:0000256" key="3">
    <source>
        <dbReference type="SAM" id="MobiDB-lite"/>
    </source>
</evidence>
<sequence>MDNRGWIHISLFATFKRVKQLTDSVHLVREVFSLSSVVQVHGDWVRMGGWEQYVLPNAPASTVEETFTFNGHPPHRPHLHLAPAAPQPQEFQKNAPTGNDEREGDDEVEIVLGDEVQSLSARRPA</sequence>
<gene>
    <name evidence="5" type="ORF">FISHEDRAFT_34340</name>
</gene>
<organism evidence="5 6">
    <name type="scientific">Fistulina hepatica ATCC 64428</name>
    <dbReference type="NCBI Taxonomy" id="1128425"/>
    <lineage>
        <taxon>Eukaryota</taxon>
        <taxon>Fungi</taxon>
        <taxon>Dikarya</taxon>
        <taxon>Basidiomycota</taxon>
        <taxon>Agaricomycotina</taxon>
        <taxon>Agaricomycetes</taxon>
        <taxon>Agaricomycetidae</taxon>
        <taxon>Agaricales</taxon>
        <taxon>Fistulinaceae</taxon>
        <taxon>Fistulina</taxon>
    </lineage>
</organism>
<proteinExistence type="predicted"/>
<evidence type="ECO:0000313" key="6">
    <source>
        <dbReference type="Proteomes" id="UP000054144"/>
    </source>
</evidence>